<evidence type="ECO:0000259" key="1">
    <source>
        <dbReference type="Pfam" id="PF01261"/>
    </source>
</evidence>
<dbReference type="InterPro" id="IPR036237">
    <property type="entry name" value="Xyl_isomerase-like_sf"/>
</dbReference>
<keyword evidence="3" id="KW-1185">Reference proteome</keyword>
<feature type="domain" description="Xylose isomerase-like TIM barrel" evidence="1">
    <location>
        <begin position="89"/>
        <end position="257"/>
    </location>
</feature>
<reference evidence="2" key="1">
    <citation type="submission" date="2023-03" db="EMBL/GenBank/DDBJ databases">
        <authorList>
            <person name="Steffen K."/>
            <person name="Cardenas P."/>
        </authorList>
    </citation>
    <scope>NUCLEOTIDE SEQUENCE</scope>
</reference>
<name>A0AA35TKK5_GEOBA</name>
<dbReference type="SUPFAM" id="SSF51658">
    <property type="entry name" value="Xylose isomerase-like"/>
    <property type="match status" value="1"/>
</dbReference>
<dbReference type="AlphaFoldDB" id="A0AA35TKK5"/>
<comment type="caution">
    <text evidence="2">The sequence shown here is derived from an EMBL/GenBank/DDBJ whole genome shotgun (WGS) entry which is preliminary data.</text>
</comment>
<dbReference type="EMBL" id="CASHTH010003785">
    <property type="protein sequence ID" value="CAI8049308.1"/>
    <property type="molecule type" value="Genomic_DNA"/>
</dbReference>
<protein>
    <recommendedName>
        <fullName evidence="1">Xylose isomerase-like TIM barrel domain-containing protein</fullName>
    </recommendedName>
</protein>
<gene>
    <name evidence="2" type="ORF">GBAR_LOCUS27142</name>
</gene>
<sequence length="271" mass="29006">MKLGAITNSWREHLESESIESLVGQAAARGAMHIELRQTCLGDCETGEGDDWRPNIGNLKALVAQHPDMSFNLAVAYPCLSQDAQPKSALFQSMLDAAVAVSPDAPHLRMVDPARFDSLWDKPADIPDTAMSIAALVQEAAARGVTLSMENSGQPIRSLAMLVQAVRDALPAEQGGLLGLCPDPTNQLRIDADSDPVGEVEALPVDMIKIAHFKQTRGGTAIPTVDSGDVDCSRLMKSLQDKEYAGAAIMEIPPHEQVFDNLSASFAYLSA</sequence>
<evidence type="ECO:0000313" key="2">
    <source>
        <dbReference type="EMBL" id="CAI8049308.1"/>
    </source>
</evidence>
<accession>A0AA35TKK5</accession>
<dbReference type="InterPro" id="IPR050312">
    <property type="entry name" value="IolE/XylAMocC-like"/>
</dbReference>
<dbReference type="InterPro" id="IPR013022">
    <property type="entry name" value="Xyl_isomerase-like_TIM-brl"/>
</dbReference>
<dbReference type="Proteomes" id="UP001174909">
    <property type="component" value="Unassembled WGS sequence"/>
</dbReference>
<proteinExistence type="predicted"/>
<organism evidence="2 3">
    <name type="scientific">Geodia barretti</name>
    <name type="common">Barrett's horny sponge</name>
    <dbReference type="NCBI Taxonomy" id="519541"/>
    <lineage>
        <taxon>Eukaryota</taxon>
        <taxon>Metazoa</taxon>
        <taxon>Porifera</taxon>
        <taxon>Demospongiae</taxon>
        <taxon>Heteroscleromorpha</taxon>
        <taxon>Tetractinellida</taxon>
        <taxon>Astrophorina</taxon>
        <taxon>Geodiidae</taxon>
        <taxon>Geodia</taxon>
    </lineage>
</organism>
<dbReference type="PANTHER" id="PTHR12110:SF53">
    <property type="entry name" value="BLR5974 PROTEIN"/>
    <property type="match status" value="1"/>
</dbReference>
<dbReference type="Gene3D" id="3.20.20.150">
    <property type="entry name" value="Divalent-metal-dependent TIM barrel enzymes"/>
    <property type="match status" value="1"/>
</dbReference>
<dbReference type="PANTHER" id="PTHR12110">
    <property type="entry name" value="HYDROXYPYRUVATE ISOMERASE"/>
    <property type="match status" value="1"/>
</dbReference>
<evidence type="ECO:0000313" key="3">
    <source>
        <dbReference type="Proteomes" id="UP001174909"/>
    </source>
</evidence>
<dbReference type="Pfam" id="PF01261">
    <property type="entry name" value="AP_endonuc_2"/>
    <property type="match status" value="1"/>
</dbReference>